<dbReference type="KEGG" id="scm:SCHCO_01104409"/>
<proteinExistence type="predicted"/>
<gene>
    <name evidence="1" type="ORF">SCHCODRAFT_60163</name>
</gene>
<dbReference type="eggNOG" id="ENOG502T003">
    <property type="taxonomic scope" value="Eukaryota"/>
</dbReference>
<dbReference type="AlphaFoldDB" id="D8QFU5"/>
<organism evidence="2">
    <name type="scientific">Schizophyllum commune (strain H4-8 / FGSC 9210)</name>
    <name type="common">Split gill fungus</name>
    <dbReference type="NCBI Taxonomy" id="578458"/>
    <lineage>
        <taxon>Eukaryota</taxon>
        <taxon>Fungi</taxon>
        <taxon>Dikarya</taxon>
        <taxon>Basidiomycota</taxon>
        <taxon>Agaricomycotina</taxon>
        <taxon>Agaricomycetes</taxon>
        <taxon>Agaricomycetidae</taxon>
        <taxon>Agaricales</taxon>
        <taxon>Schizophyllaceae</taxon>
        <taxon>Schizophyllum</taxon>
    </lineage>
</organism>
<dbReference type="VEuPathDB" id="FungiDB:SCHCODRAFT_01104409"/>
<dbReference type="STRING" id="578458.D8QFU5"/>
<name>D8QFU5_SCHCM</name>
<dbReference type="OrthoDB" id="3066350at2759"/>
<reference evidence="1 2" key="1">
    <citation type="journal article" date="2010" name="Nat. Biotechnol.">
        <title>Genome sequence of the model mushroom Schizophyllum commune.</title>
        <authorList>
            <person name="Ohm R.A."/>
            <person name="de Jong J.F."/>
            <person name="Lugones L.G."/>
            <person name="Aerts A."/>
            <person name="Kothe E."/>
            <person name="Stajich J.E."/>
            <person name="de Vries R.P."/>
            <person name="Record E."/>
            <person name="Levasseur A."/>
            <person name="Baker S.E."/>
            <person name="Bartholomew K.A."/>
            <person name="Coutinho P.M."/>
            <person name="Erdmann S."/>
            <person name="Fowler T.J."/>
            <person name="Gathman A.C."/>
            <person name="Lombard V."/>
            <person name="Henrissat B."/>
            <person name="Knabe N."/>
            <person name="Kuees U."/>
            <person name="Lilly W.W."/>
            <person name="Lindquist E."/>
            <person name="Lucas S."/>
            <person name="Magnuson J.K."/>
            <person name="Piumi F."/>
            <person name="Raudaskoski M."/>
            <person name="Salamov A."/>
            <person name="Schmutz J."/>
            <person name="Schwarze F.W.M.R."/>
            <person name="vanKuyk P.A."/>
            <person name="Horton J.S."/>
            <person name="Grigoriev I.V."/>
            <person name="Woesten H.A.B."/>
        </authorList>
    </citation>
    <scope>NUCLEOTIDE SEQUENCE [LARGE SCALE GENOMIC DNA]</scope>
    <source>
        <strain evidence="2">H4-8 / FGSC 9210</strain>
    </source>
</reference>
<dbReference type="InParanoid" id="D8QFU5"/>
<evidence type="ECO:0000313" key="1">
    <source>
        <dbReference type="EMBL" id="EFI93477.1"/>
    </source>
</evidence>
<dbReference type="Proteomes" id="UP000007431">
    <property type="component" value="Unassembled WGS sequence"/>
</dbReference>
<dbReference type="RefSeq" id="XP_003028380.1">
    <property type="nucleotide sequence ID" value="XM_003028334.1"/>
</dbReference>
<dbReference type="OMA" id="DWTHIRR"/>
<keyword evidence="2" id="KW-1185">Reference proteome</keyword>
<accession>D8QFU5</accession>
<dbReference type="GeneID" id="9592150"/>
<sequence>MVEGPLTCPSAAPEWVAANFALLNRPELGPKYVAAVNAWLRLEEKWGFDANKGTNAMGTGARPDLLTRWIRGGRAPRVKKLPVVVDVRAFEKEFWAWWAGLQPSWRKLNADGRPSEDREVDESGDWGLLGMHGQNGLLNVIAALCWWGIALEGRSSRSWDRCLDEAIWVCEEQVDAFVSGAA</sequence>
<protein>
    <submittedName>
        <fullName evidence="1">Uncharacterized protein</fullName>
    </submittedName>
</protein>
<dbReference type="EMBL" id="GL377311">
    <property type="protein sequence ID" value="EFI93477.1"/>
    <property type="molecule type" value="Genomic_DNA"/>
</dbReference>
<evidence type="ECO:0000313" key="2">
    <source>
        <dbReference type="Proteomes" id="UP000007431"/>
    </source>
</evidence>
<dbReference type="HOGENOM" id="CLU_118656_2_0_1"/>